<dbReference type="EMBL" id="CP028811">
    <property type="protein sequence ID" value="AWA29969.1"/>
    <property type="molecule type" value="Genomic_DNA"/>
</dbReference>
<feature type="chain" id="PRO_5015622511" evidence="1">
    <location>
        <begin position="19"/>
        <end position="151"/>
    </location>
</feature>
<feature type="signal peptide" evidence="1">
    <location>
        <begin position="1"/>
        <end position="18"/>
    </location>
</feature>
<evidence type="ECO:0000313" key="2">
    <source>
        <dbReference type="EMBL" id="AWA29969.1"/>
    </source>
</evidence>
<protein>
    <submittedName>
        <fullName evidence="2">Uncharacterized protein</fullName>
    </submittedName>
</protein>
<dbReference type="KEGG" id="fmg:HYN48_07690"/>
<keyword evidence="1" id="KW-0732">Signal</keyword>
<name>A0A2S0REM0_9FLAO</name>
<dbReference type="OrthoDB" id="1358461at2"/>
<dbReference type="Proteomes" id="UP000244193">
    <property type="component" value="Chromosome"/>
</dbReference>
<accession>A0A2S0REM0</accession>
<organism evidence="2 3">
    <name type="scientific">Flavobacterium magnum</name>
    <dbReference type="NCBI Taxonomy" id="2162713"/>
    <lineage>
        <taxon>Bacteria</taxon>
        <taxon>Pseudomonadati</taxon>
        <taxon>Bacteroidota</taxon>
        <taxon>Flavobacteriia</taxon>
        <taxon>Flavobacteriales</taxon>
        <taxon>Flavobacteriaceae</taxon>
        <taxon>Flavobacterium</taxon>
    </lineage>
</organism>
<keyword evidence="3" id="KW-1185">Reference proteome</keyword>
<dbReference type="RefSeq" id="WP_108370553.1">
    <property type="nucleotide sequence ID" value="NZ_CP028811.1"/>
</dbReference>
<proteinExistence type="predicted"/>
<reference evidence="2 3" key="1">
    <citation type="submission" date="2018-04" db="EMBL/GenBank/DDBJ databases">
        <title>Genome sequencing of Flavobacterium sp. HYN0048.</title>
        <authorList>
            <person name="Yi H."/>
            <person name="Baek C."/>
        </authorList>
    </citation>
    <scope>NUCLEOTIDE SEQUENCE [LARGE SCALE GENOMIC DNA]</scope>
    <source>
        <strain evidence="2 3">HYN0048</strain>
    </source>
</reference>
<evidence type="ECO:0000256" key="1">
    <source>
        <dbReference type="SAM" id="SignalP"/>
    </source>
</evidence>
<evidence type="ECO:0000313" key="3">
    <source>
        <dbReference type="Proteomes" id="UP000244193"/>
    </source>
</evidence>
<sequence>MKNTLLLLACLVSFAAFSQQRALELTNNDSGKIKTFIENERVKARTLDHKKHVGLLAFTDNTTLKIGNHTIPIDSLQSIKKQPKVLGTVKTVVLFAGLATVATSIAIATAGNNAAFLVFVAGSGATIGAGIMEAANSNYTTRKWTFKIVEK</sequence>
<dbReference type="AlphaFoldDB" id="A0A2S0REM0"/>
<gene>
    <name evidence="2" type="ORF">HYN48_07690</name>
</gene>